<evidence type="ECO:0000256" key="1">
    <source>
        <dbReference type="SAM" id="MobiDB-lite"/>
    </source>
</evidence>
<proteinExistence type="predicted"/>
<dbReference type="EMBL" id="OX459121">
    <property type="protein sequence ID" value="CAI9102544.1"/>
    <property type="molecule type" value="Genomic_DNA"/>
</dbReference>
<protein>
    <submittedName>
        <fullName evidence="3">OLC1v1000829C1</fullName>
    </submittedName>
</protein>
<sequence>MERSQAVFCSFLLLVLVESLAVQADSPCTRQCPVECAKRGTRAFQCFAICVKQCDLGEGSEPVAKDQPKAPWESAEEKHDKKKHIITSPASKFHEEDSKHSPKAPQFP</sequence>
<feature type="region of interest" description="Disordered" evidence="1">
    <location>
        <begin position="58"/>
        <end position="108"/>
    </location>
</feature>
<organism evidence="3 4">
    <name type="scientific">Oldenlandia corymbosa var. corymbosa</name>
    <dbReference type="NCBI Taxonomy" id="529605"/>
    <lineage>
        <taxon>Eukaryota</taxon>
        <taxon>Viridiplantae</taxon>
        <taxon>Streptophyta</taxon>
        <taxon>Embryophyta</taxon>
        <taxon>Tracheophyta</taxon>
        <taxon>Spermatophyta</taxon>
        <taxon>Magnoliopsida</taxon>
        <taxon>eudicotyledons</taxon>
        <taxon>Gunneridae</taxon>
        <taxon>Pentapetalae</taxon>
        <taxon>asterids</taxon>
        <taxon>lamiids</taxon>
        <taxon>Gentianales</taxon>
        <taxon>Rubiaceae</taxon>
        <taxon>Rubioideae</taxon>
        <taxon>Spermacoceae</taxon>
        <taxon>Hedyotis-Oldenlandia complex</taxon>
        <taxon>Oldenlandia</taxon>
    </lineage>
</organism>
<dbReference type="Proteomes" id="UP001161247">
    <property type="component" value="Chromosome 4"/>
</dbReference>
<keyword evidence="4" id="KW-1185">Reference proteome</keyword>
<dbReference type="AlphaFoldDB" id="A0AAV1D3X6"/>
<name>A0AAV1D3X6_OLDCO</name>
<accession>A0AAV1D3X6</accession>
<gene>
    <name evidence="3" type="ORF">OLC1_LOCUS11878</name>
</gene>
<evidence type="ECO:0000256" key="2">
    <source>
        <dbReference type="SAM" id="SignalP"/>
    </source>
</evidence>
<reference evidence="3" key="1">
    <citation type="submission" date="2023-03" db="EMBL/GenBank/DDBJ databases">
        <authorList>
            <person name="Julca I."/>
        </authorList>
    </citation>
    <scope>NUCLEOTIDE SEQUENCE</scope>
</reference>
<keyword evidence="2" id="KW-0732">Signal</keyword>
<evidence type="ECO:0000313" key="4">
    <source>
        <dbReference type="Proteomes" id="UP001161247"/>
    </source>
</evidence>
<feature type="signal peptide" evidence="2">
    <location>
        <begin position="1"/>
        <end position="24"/>
    </location>
</feature>
<feature type="chain" id="PRO_5044010141" evidence="2">
    <location>
        <begin position="25"/>
        <end position="108"/>
    </location>
</feature>
<evidence type="ECO:0000313" key="3">
    <source>
        <dbReference type="EMBL" id="CAI9102544.1"/>
    </source>
</evidence>